<evidence type="ECO:0000313" key="3">
    <source>
        <dbReference type="Proteomes" id="UP000003165"/>
    </source>
</evidence>
<accession>B9Z4D0</accession>
<evidence type="ECO:0000313" key="2">
    <source>
        <dbReference type="EMBL" id="EEG08707.1"/>
    </source>
</evidence>
<keyword evidence="3" id="KW-1185">Reference proteome</keyword>
<reference evidence="2 3" key="1">
    <citation type="submission" date="2009-02" db="EMBL/GenBank/DDBJ databases">
        <title>Sequencing of the draft genome and assembly of Lutiella nitroferrum 2002.</title>
        <authorList>
            <consortium name="US DOE Joint Genome Institute (JGI-PGF)"/>
            <person name="Lucas S."/>
            <person name="Copeland A."/>
            <person name="Lapidus A."/>
            <person name="Glavina del Rio T."/>
            <person name="Tice H."/>
            <person name="Bruce D."/>
            <person name="Goodwin L."/>
            <person name="Pitluck S."/>
            <person name="Larimer F."/>
            <person name="Land M.L."/>
            <person name="Hauser L."/>
            <person name="Coates J.D."/>
        </authorList>
    </citation>
    <scope>NUCLEOTIDE SEQUENCE [LARGE SCALE GENOMIC DNA]</scope>
    <source>
        <strain evidence="2 3">2002</strain>
    </source>
</reference>
<sequence>MHPPDRQHVQHIAGHIGEFRAMPNTLDSAP</sequence>
<comment type="caution">
    <text evidence="2">The sequence shown here is derived from an EMBL/GenBank/DDBJ whole genome shotgun (WGS) entry which is preliminary data.</text>
</comment>
<organism evidence="2 3">
    <name type="scientific">Pseudogulbenkiania ferrooxidans 2002</name>
    <dbReference type="NCBI Taxonomy" id="279714"/>
    <lineage>
        <taxon>Bacteria</taxon>
        <taxon>Pseudomonadati</taxon>
        <taxon>Pseudomonadota</taxon>
        <taxon>Betaproteobacteria</taxon>
        <taxon>Neisseriales</taxon>
        <taxon>Chromobacteriaceae</taxon>
        <taxon>Pseudogulbenkiania</taxon>
    </lineage>
</organism>
<dbReference type="Proteomes" id="UP000003165">
    <property type="component" value="Unassembled WGS sequence"/>
</dbReference>
<evidence type="ECO:0000256" key="1">
    <source>
        <dbReference type="SAM" id="MobiDB-lite"/>
    </source>
</evidence>
<proteinExistence type="predicted"/>
<protein>
    <submittedName>
        <fullName evidence="2">Uncharacterized protein</fullName>
    </submittedName>
</protein>
<name>B9Z4D0_9NEIS</name>
<gene>
    <name evidence="2" type="ORF">FuraDRAFT_2215</name>
</gene>
<feature type="region of interest" description="Disordered" evidence="1">
    <location>
        <begin position="1"/>
        <end position="30"/>
    </location>
</feature>
<dbReference type="AlphaFoldDB" id="B9Z4D0"/>
<dbReference type="EMBL" id="ACIS01000005">
    <property type="protein sequence ID" value="EEG08707.1"/>
    <property type="molecule type" value="Genomic_DNA"/>
</dbReference>